<dbReference type="AlphaFoldDB" id="A0ABD3QBQ5"/>
<feature type="compositionally biased region" description="Basic and acidic residues" evidence="1">
    <location>
        <begin position="135"/>
        <end position="156"/>
    </location>
</feature>
<keyword evidence="5" id="KW-1185">Reference proteome</keyword>
<evidence type="ECO:0000256" key="2">
    <source>
        <dbReference type="SAM" id="Phobius"/>
    </source>
</evidence>
<keyword evidence="2" id="KW-0472">Membrane</keyword>
<dbReference type="Proteomes" id="UP001516023">
    <property type="component" value="Unassembled WGS sequence"/>
</dbReference>
<keyword evidence="2" id="KW-1133">Transmembrane helix</keyword>
<evidence type="ECO:0000313" key="4">
    <source>
        <dbReference type="EMBL" id="KAL3797512.1"/>
    </source>
</evidence>
<feature type="region of interest" description="Disordered" evidence="1">
    <location>
        <begin position="135"/>
        <end position="162"/>
    </location>
</feature>
<name>A0ABD3QBQ5_9STRA</name>
<feature type="signal peptide" evidence="3">
    <location>
        <begin position="1"/>
        <end position="21"/>
    </location>
</feature>
<accession>A0ABD3QBQ5</accession>
<evidence type="ECO:0000313" key="5">
    <source>
        <dbReference type="Proteomes" id="UP001516023"/>
    </source>
</evidence>
<keyword evidence="2" id="KW-0812">Transmembrane</keyword>
<comment type="caution">
    <text evidence="4">The sequence shown here is derived from an EMBL/GenBank/DDBJ whole genome shotgun (WGS) entry which is preliminary data.</text>
</comment>
<sequence>MVISKSTALMCLAAIVPSTHGFSFVPQSSSRSYLSFKAPSPVSVSSTPSRTTSSSLSMVDNNVVMGAGIAIAGLVSGIGLVAFAENMGERGRARGGGLSSDMATKLSGALLEDVEVDSVSDLSSLTEKLEAALKETGGAKEEELQMTEEEKKRIAQEADDGW</sequence>
<keyword evidence="3" id="KW-0732">Signal</keyword>
<dbReference type="EMBL" id="JABMIG020000054">
    <property type="protein sequence ID" value="KAL3797512.1"/>
    <property type="molecule type" value="Genomic_DNA"/>
</dbReference>
<feature type="chain" id="PRO_5044788086" evidence="3">
    <location>
        <begin position="22"/>
        <end position="162"/>
    </location>
</feature>
<gene>
    <name evidence="4" type="ORF">HJC23_009876</name>
</gene>
<protein>
    <submittedName>
        <fullName evidence="4">Uncharacterized protein</fullName>
    </submittedName>
</protein>
<feature type="transmembrane region" description="Helical" evidence="2">
    <location>
        <begin position="63"/>
        <end position="84"/>
    </location>
</feature>
<proteinExistence type="predicted"/>
<evidence type="ECO:0000256" key="1">
    <source>
        <dbReference type="SAM" id="MobiDB-lite"/>
    </source>
</evidence>
<evidence type="ECO:0000256" key="3">
    <source>
        <dbReference type="SAM" id="SignalP"/>
    </source>
</evidence>
<reference evidence="4 5" key="1">
    <citation type="journal article" date="2020" name="G3 (Bethesda)">
        <title>Improved Reference Genome for Cyclotella cryptica CCMP332, a Model for Cell Wall Morphogenesis, Salinity Adaptation, and Lipid Production in Diatoms (Bacillariophyta).</title>
        <authorList>
            <person name="Roberts W.R."/>
            <person name="Downey K.M."/>
            <person name="Ruck E.C."/>
            <person name="Traller J.C."/>
            <person name="Alverson A.J."/>
        </authorList>
    </citation>
    <scope>NUCLEOTIDE SEQUENCE [LARGE SCALE GENOMIC DNA]</scope>
    <source>
        <strain evidence="4 5">CCMP332</strain>
    </source>
</reference>
<organism evidence="4 5">
    <name type="scientific">Cyclotella cryptica</name>
    <dbReference type="NCBI Taxonomy" id="29204"/>
    <lineage>
        <taxon>Eukaryota</taxon>
        <taxon>Sar</taxon>
        <taxon>Stramenopiles</taxon>
        <taxon>Ochrophyta</taxon>
        <taxon>Bacillariophyta</taxon>
        <taxon>Coscinodiscophyceae</taxon>
        <taxon>Thalassiosirophycidae</taxon>
        <taxon>Stephanodiscales</taxon>
        <taxon>Stephanodiscaceae</taxon>
        <taxon>Cyclotella</taxon>
    </lineage>
</organism>